<dbReference type="InterPro" id="IPR000772">
    <property type="entry name" value="Ricin_B_lectin"/>
</dbReference>
<dbReference type="InterPro" id="IPR035992">
    <property type="entry name" value="Ricin_B-like_lectins"/>
</dbReference>
<sequence length="436" mass="48465">MHSCHGGSNQRFIWNGEQLQSEANTNKCLDYSFGSGNVVIWDCHGGNNQKWYWDNGRLKSRHDHFCLDVLPSNNNVFVGSCSGMNTQHWQQLSSLHNSAQLTIGGGKCLRYNAQVHNNVEAAGCSETPGTMWYFNNHHRLQTEENDKCLDVHTSTGNLYMGDCHGGWNQKFYFDGHLLKTMHQDDLCLDYNVANGNVYTGSCPHHNMFNFKMQGGAMLKKMPLPKEYQHGQTLDVSCWSERFASSSSEALSCVAGVWMNSRGKKGLDGFSCAACVQVVTPRYADLDSQIRQELFFAAGMELHLTVDTRIRRSVTANGQLREGGSRDVFVAEMLPDAAETTRRYRSITNGGQCLTMSNGRLGSSACAREAEPQQMIEAMELSSLMWEEFKAGANVPAPTTSYLANRGSGPTTLRSLVLFQAQLARIVFHKPAVLTVT</sequence>
<feature type="domain" description="Ricin B lectin" evidence="1">
    <location>
        <begin position="15"/>
        <end position="135"/>
    </location>
</feature>
<dbReference type="Proteomes" id="UP001642484">
    <property type="component" value="Unassembled WGS sequence"/>
</dbReference>
<name>A0ABP0QYE5_9DINO</name>
<feature type="domain" description="Ricin B lectin" evidence="1">
    <location>
        <begin position="136"/>
        <end position="245"/>
    </location>
</feature>
<dbReference type="PROSITE" id="PS50231">
    <property type="entry name" value="RICIN_B_LECTIN"/>
    <property type="match status" value="2"/>
</dbReference>
<evidence type="ECO:0000313" key="2">
    <source>
        <dbReference type="EMBL" id="CAK9092425.1"/>
    </source>
</evidence>
<dbReference type="Pfam" id="PF00652">
    <property type="entry name" value="Ricin_B_lectin"/>
    <property type="match status" value="2"/>
</dbReference>
<dbReference type="EMBL" id="CAXAMN010025073">
    <property type="protein sequence ID" value="CAK9092425.1"/>
    <property type="molecule type" value="Genomic_DNA"/>
</dbReference>
<dbReference type="SMART" id="SM00458">
    <property type="entry name" value="RICIN"/>
    <property type="match status" value="2"/>
</dbReference>
<accession>A0ABP0QYE5</accession>
<evidence type="ECO:0000259" key="1">
    <source>
        <dbReference type="SMART" id="SM00458"/>
    </source>
</evidence>
<reference evidence="2 3" key="1">
    <citation type="submission" date="2024-02" db="EMBL/GenBank/DDBJ databases">
        <authorList>
            <person name="Chen Y."/>
            <person name="Shah S."/>
            <person name="Dougan E. K."/>
            <person name="Thang M."/>
            <person name="Chan C."/>
        </authorList>
    </citation>
    <scope>NUCLEOTIDE SEQUENCE [LARGE SCALE GENOMIC DNA]</scope>
</reference>
<gene>
    <name evidence="2" type="ORF">CCMP2556_LOCUS44252</name>
</gene>
<proteinExistence type="predicted"/>
<dbReference type="SUPFAM" id="SSF50370">
    <property type="entry name" value="Ricin B-like lectins"/>
    <property type="match status" value="2"/>
</dbReference>
<organism evidence="2 3">
    <name type="scientific">Durusdinium trenchii</name>
    <dbReference type="NCBI Taxonomy" id="1381693"/>
    <lineage>
        <taxon>Eukaryota</taxon>
        <taxon>Sar</taxon>
        <taxon>Alveolata</taxon>
        <taxon>Dinophyceae</taxon>
        <taxon>Suessiales</taxon>
        <taxon>Symbiodiniaceae</taxon>
        <taxon>Durusdinium</taxon>
    </lineage>
</organism>
<keyword evidence="3" id="KW-1185">Reference proteome</keyword>
<dbReference type="CDD" id="cd00161">
    <property type="entry name" value="beta-trefoil_Ricin-like"/>
    <property type="match status" value="1"/>
</dbReference>
<protein>
    <recommendedName>
        <fullName evidence="1">Ricin B lectin domain-containing protein</fullName>
    </recommendedName>
</protein>
<dbReference type="Gene3D" id="2.80.10.50">
    <property type="match status" value="2"/>
</dbReference>
<evidence type="ECO:0000313" key="3">
    <source>
        <dbReference type="Proteomes" id="UP001642484"/>
    </source>
</evidence>
<comment type="caution">
    <text evidence="2">The sequence shown here is derived from an EMBL/GenBank/DDBJ whole genome shotgun (WGS) entry which is preliminary data.</text>
</comment>